<accession>A0A6C0EF16</accession>
<proteinExistence type="predicted"/>
<evidence type="ECO:0000313" key="2">
    <source>
        <dbReference type="EMBL" id="QHT27807.1"/>
    </source>
</evidence>
<sequence length="146" mass="17506">MDVEIPYLEIISDYMLSPHELKIKQNYEKILNIIYSNPKFNYKIYSTPEVINIATVLISYPELIIYIEEYVNKETNKNEETYETKETNSMNMNISIKTNANIGKKRKSKQYVPLEKQDSKYIRKRRLNTESARRSRARKREQKMNL</sequence>
<name>A0A6C0EF16_9ZZZZ</name>
<organism evidence="2">
    <name type="scientific">viral metagenome</name>
    <dbReference type="NCBI Taxonomy" id="1070528"/>
    <lineage>
        <taxon>unclassified sequences</taxon>
        <taxon>metagenomes</taxon>
        <taxon>organismal metagenomes</taxon>
    </lineage>
</organism>
<feature type="region of interest" description="Disordered" evidence="1">
    <location>
        <begin position="122"/>
        <end position="146"/>
    </location>
</feature>
<dbReference type="EMBL" id="MN738842">
    <property type="protein sequence ID" value="QHT27807.1"/>
    <property type="molecule type" value="Genomic_DNA"/>
</dbReference>
<evidence type="ECO:0000256" key="1">
    <source>
        <dbReference type="SAM" id="MobiDB-lite"/>
    </source>
</evidence>
<feature type="compositionally biased region" description="Basic residues" evidence="1">
    <location>
        <begin position="134"/>
        <end position="146"/>
    </location>
</feature>
<evidence type="ECO:0008006" key="3">
    <source>
        <dbReference type="Google" id="ProtNLM"/>
    </source>
</evidence>
<protein>
    <recommendedName>
        <fullName evidence="3">BZIP domain-containing protein</fullName>
    </recommendedName>
</protein>
<dbReference type="AlphaFoldDB" id="A0A6C0EF16"/>
<feature type="compositionally biased region" description="Basic and acidic residues" evidence="1">
    <location>
        <begin position="122"/>
        <end position="133"/>
    </location>
</feature>
<reference evidence="2" key="1">
    <citation type="journal article" date="2020" name="Nature">
        <title>Giant virus diversity and host interactions through global metagenomics.</title>
        <authorList>
            <person name="Schulz F."/>
            <person name="Roux S."/>
            <person name="Paez-Espino D."/>
            <person name="Jungbluth S."/>
            <person name="Walsh D.A."/>
            <person name="Denef V.J."/>
            <person name="McMahon K.D."/>
            <person name="Konstantinidis K.T."/>
            <person name="Eloe-Fadrosh E.A."/>
            <person name="Kyrpides N.C."/>
            <person name="Woyke T."/>
        </authorList>
    </citation>
    <scope>NUCLEOTIDE SEQUENCE</scope>
    <source>
        <strain evidence="2">GVMAG-M-3300000115-19</strain>
    </source>
</reference>